<dbReference type="GO" id="GO:0000976">
    <property type="term" value="F:transcription cis-regulatory region binding"/>
    <property type="evidence" value="ECO:0007669"/>
    <property type="project" value="TreeGrafter"/>
</dbReference>
<dbReference type="PRINTS" id="PR00039">
    <property type="entry name" value="HTHLYSR"/>
</dbReference>
<evidence type="ECO:0000313" key="7">
    <source>
        <dbReference type="Proteomes" id="UP000189177"/>
    </source>
</evidence>
<keyword evidence="7" id="KW-1185">Reference proteome</keyword>
<dbReference type="GO" id="GO:0003700">
    <property type="term" value="F:DNA-binding transcription factor activity"/>
    <property type="evidence" value="ECO:0007669"/>
    <property type="project" value="InterPro"/>
</dbReference>
<dbReference type="AlphaFoldDB" id="A0A1V2ZV56"/>
<feature type="domain" description="HTH lysR-type" evidence="5">
    <location>
        <begin position="2"/>
        <end position="59"/>
    </location>
</feature>
<protein>
    <submittedName>
        <fullName evidence="6">LysR family transcriptional regulator</fullName>
    </submittedName>
</protein>
<dbReference type="InterPro" id="IPR005119">
    <property type="entry name" value="LysR_subst-bd"/>
</dbReference>
<evidence type="ECO:0000256" key="2">
    <source>
        <dbReference type="ARBA" id="ARBA00023015"/>
    </source>
</evidence>
<dbReference type="InterPro" id="IPR000847">
    <property type="entry name" value="LysR_HTH_N"/>
</dbReference>
<keyword evidence="4" id="KW-0804">Transcription</keyword>
<dbReference type="PANTHER" id="PTHR30126:SF25">
    <property type="entry name" value="HTH-TYPE TRANSCRIPTIONAL REGULATOR METR"/>
    <property type="match status" value="1"/>
</dbReference>
<dbReference type="InterPro" id="IPR036388">
    <property type="entry name" value="WH-like_DNA-bd_sf"/>
</dbReference>
<evidence type="ECO:0000259" key="5">
    <source>
        <dbReference type="PROSITE" id="PS50931"/>
    </source>
</evidence>
<comment type="caution">
    <text evidence="6">The sequence shown here is derived from an EMBL/GenBank/DDBJ whole genome shotgun (WGS) entry which is preliminary data.</text>
</comment>
<comment type="similarity">
    <text evidence="1">Belongs to the LysR transcriptional regulatory family.</text>
</comment>
<dbReference type="PANTHER" id="PTHR30126">
    <property type="entry name" value="HTH-TYPE TRANSCRIPTIONAL REGULATOR"/>
    <property type="match status" value="1"/>
</dbReference>
<dbReference type="InterPro" id="IPR036390">
    <property type="entry name" value="WH_DNA-bd_sf"/>
</dbReference>
<proteinExistence type="inferred from homology"/>
<evidence type="ECO:0000256" key="4">
    <source>
        <dbReference type="ARBA" id="ARBA00023163"/>
    </source>
</evidence>
<dbReference type="Proteomes" id="UP000189177">
    <property type="component" value="Unassembled WGS sequence"/>
</dbReference>
<dbReference type="PROSITE" id="PS50931">
    <property type="entry name" value="HTH_LYSR"/>
    <property type="match status" value="1"/>
</dbReference>
<evidence type="ECO:0000256" key="3">
    <source>
        <dbReference type="ARBA" id="ARBA00023125"/>
    </source>
</evidence>
<dbReference type="FunFam" id="1.10.10.10:FF:000001">
    <property type="entry name" value="LysR family transcriptional regulator"/>
    <property type="match status" value="1"/>
</dbReference>
<dbReference type="Pfam" id="PF00126">
    <property type="entry name" value="HTH_1"/>
    <property type="match status" value="1"/>
</dbReference>
<organism evidence="6 7">
    <name type="scientific">Thioalkalivibrio halophilus</name>
    <dbReference type="NCBI Taxonomy" id="252474"/>
    <lineage>
        <taxon>Bacteria</taxon>
        <taxon>Pseudomonadati</taxon>
        <taxon>Pseudomonadota</taxon>
        <taxon>Gammaproteobacteria</taxon>
        <taxon>Chromatiales</taxon>
        <taxon>Ectothiorhodospiraceae</taxon>
        <taxon>Thioalkalivibrio</taxon>
    </lineage>
</organism>
<keyword evidence="2" id="KW-0805">Transcription regulation</keyword>
<dbReference type="RefSeq" id="WP_018947923.1">
    <property type="nucleotide sequence ID" value="NZ_MUZR01000080.1"/>
</dbReference>
<keyword evidence="3" id="KW-0238">DNA-binding</keyword>
<dbReference type="SUPFAM" id="SSF53850">
    <property type="entry name" value="Periplasmic binding protein-like II"/>
    <property type="match status" value="1"/>
</dbReference>
<accession>A0A1V2ZV56</accession>
<dbReference type="Gene3D" id="3.40.190.10">
    <property type="entry name" value="Periplasmic binding protein-like II"/>
    <property type="match status" value="1"/>
</dbReference>
<dbReference type="SUPFAM" id="SSF46785">
    <property type="entry name" value="Winged helix' DNA-binding domain"/>
    <property type="match status" value="1"/>
</dbReference>
<dbReference type="OrthoDB" id="155872at2"/>
<evidence type="ECO:0000313" key="6">
    <source>
        <dbReference type="EMBL" id="OOC08925.1"/>
    </source>
</evidence>
<dbReference type="Gene3D" id="1.10.10.10">
    <property type="entry name" value="Winged helix-like DNA-binding domain superfamily/Winged helix DNA-binding domain"/>
    <property type="match status" value="1"/>
</dbReference>
<evidence type="ECO:0000256" key="1">
    <source>
        <dbReference type="ARBA" id="ARBA00009437"/>
    </source>
</evidence>
<dbReference type="EMBL" id="MUZR01000080">
    <property type="protein sequence ID" value="OOC08925.1"/>
    <property type="molecule type" value="Genomic_DNA"/>
</dbReference>
<reference evidence="6 7" key="1">
    <citation type="submission" date="2017-02" db="EMBL/GenBank/DDBJ databases">
        <title>Genomic diversity within the haloalkaliphilic genus Thioalkalivibrio.</title>
        <authorList>
            <person name="Ahn A.-C."/>
            <person name="Meier-Kolthoff J."/>
            <person name="Overmars L."/>
            <person name="Richter M."/>
            <person name="Woyke T."/>
            <person name="Sorokin D.Y."/>
            <person name="Muyzer G."/>
        </authorList>
    </citation>
    <scope>NUCLEOTIDE SEQUENCE [LARGE SCALE GENOMIC DNA]</scope>
    <source>
        <strain evidence="6 7">HL17</strain>
    </source>
</reference>
<dbReference type="Pfam" id="PF03466">
    <property type="entry name" value="LysR_substrate"/>
    <property type="match status" value="1"/>
</dbReference>
<name>A0A1V2ZV56_9GAMM</name>
<gene>
    <name evidence="6" type="ORF">B1A74_13670</name>
</gene>
<sequence length="314" mass="34948">MLEIRHLRALHEIVRLGSVTAAAESLCVTQSALSHQLRQLEERMDVVLFERRSTPVRLSPAGTRLLQAAERVLPEVAAAERDIARIRDGRGGRLYLALECHSCFQWLMPSLAAFREHWPEVELDLSLSHGFDALNALREREVDAAVSPDPVEDPELIALDLLEYENLLIVPRGHRLEGASYVEPADLEGETLITYPVEEERLDICRHFLHPTGISLPRRTTEVTAMLLQLVASGRGVASLPEWALPELEAQMQGAGNGARGSGRSAIARLRMGPDGLWSTLRLAIRREDEGLAFMQDFVGIARDELHQASVRRG</sequence>